<dbReference type="AlphaFoldDB" id="A0A517WG98"/>
<evidence type="ECO:0000313" key="2">
    <source>
        <dbReference type="Proteomes" id="UP000320722"/>
    </source>
</evidence>
<organism evidence="1 2">
    <name type="scientific">Gimesia chilikensis</name>
    <dbReference type="NCBI Taxonomy" id="2605989"/>
    <lineage>
        <taxon>Bacteria</taxon>
        <taxon>Pseudomonadati</taxon>
        <taxon>Planctomycetota</taxon>
        <taxon>Planctomycetia</taxon>
        <taxon>Planctomycetales</taxon>
        <taxon>Planctomycetaceae</taxon>
        <taxon>Gimesia</taxon>
    </lineage>
</organism>
<reference evidence="1 2" key="1">
    <citation type="submission" date="2019-02" db="EMBL/GenBank/DDBJ databases">
        <title>Deep-cultivation of Planctomycetes and their phenomic and genomic characterization uncovers novel biology.</title>
        <authorList>
            <person name="Wiegand S."/>
            <person name="Jogler M."/>
            <person name="Boedeker C."/>
            <person name="Pinto D."/>
            <person name="Vollmers J."/>
            <person name="Rivas-Marin E."/>
            <person name="Kohn T."/>
            <person name="Peeters S.H."/>
            <person name="Heuer A."/>
            <person name="Rast P."/>
            <person name="Oberbeckmann S."/>
            <person name="Bunk B."/>
            <person name="Jeske O."/>
            <person name="Meyerdierks A."/>
            <person name="Storesund J.E."/>
            <person name="Kallscheuer N."/>
            <person name="Luecker S."/>
            <person name="Lage O.M."/>
            <person name="Pohl T."/>
            <person name="Merkel B.J."/>
            <person name="Hornburger P."/>
            <person name="Mueller R.-W."/>
            <person name="Bruemmer F."/>
            <person name="Labrenz M."/>
            <person name="Spormann A.M."/>
            <person name="Op den Camp H."/>
            <person name="Overmann J."/>
            <person name="Amann R."/>
            <person name="Jetten M.S.M."/>
            <person name="Mascher T."/>
            <person name="Medema M.H."/>
            <person name="Devos D.P."/>
            <person name="Kaster A.-K."/>
            <person name="Ovreas L."/>
            <person name="Rohde M."/>
            <person name="Galperin M.Y."/>
            <person name="Jogler C."/>
        </authorList>
    </citation>
    <scope>NUCLEOTIDE SEQUENCE [LARGE SCALE GENOMIC DNA]</scope>
    <source>
        <strain evidence="1 2">V6</strain>
    </source>
</reference>
<dbReference type="RefSeq" id="WP_145042052.1">
    <property type="nucleotide sequence ID" value="NZ_CP036347.1"/>
</dbReference>
<accession>A0A517WG98</accession>
<sequence length="112" mass="11706">MLRALWKDERGFVISAELVLVLTIAVLAMIVGLSEVAVAVNTELNDVSNAIGALNQSYAYTGYAATATCDGKHKSYVAGSLFNDNADDCDLNTTCDLVTGTNAVTASESVTP</sequence>
<proteinExistence type="predicted"/>
<evidence type="ECO:0000313" key="1">
    <source>
        <dbReference type="EMBL" id="QDU04263.1"/>
    </source>
</evidence>
<gene>
    <name evidence="1" type="ORF">V6x_39900</name>
</gene>
<accession>A0A5A8B0Y8</accession>
<dbReference type="EMBL" id="CP036347">
    <property type="protein sequence ID" value="QDU04263.1"/>
    <property type="molecule type" value="Genomic_DNA"/>
</dbReference>
<protein>
    <submittedName>
        <fullName evidence="1">Uncharacterized protein</fullName>
    </submittedName>
</protein>
<name>A0A517WG98_9PLAN</name>
<dbReference type="Proteomes" id="UP000320722">
    <property type="component" value="Chromosome"/>
</dbReference>